<dbReference type="AlphaFoldDB" id="A0A318TCW1"/>
<dbReference type="SUPFAM" id="SSF47413">
    <property type="entry name" value="lambda repressor-like DNA-binding domains"/>
    <property type="match status" value="1"/>
</dbReference>
<gene>
    <name evidence="1" type="ORF">BJ122_11964</name>
</gene>
<dbReference type="Gene3D" id="1.10.260.40">
    <property type="entry name" value="lambda repressor-like DNA-binding domains"/>
    <property type="match status" value="1"/>
</dbReference>
<sequence length="74" mass="8055">MPSTPKKNRHQPMTQEEFCSALATLGLNQVTATPHLGISLRTINSYANGRVIPAPVAVLLRTALAHQIPPDRWG</sequence>
<keyword evidence="2" id="KW-1185">Reference proteome</keyword>
<dbReference type="GO" id="GO:0003677">
    <property type="term" value="F:DNA binding"/>
    <property type="evidence" value="ECO:0007669"/>
    <property type="project" value="InterPro"/>
</dbReference>
<dbReference type="RefSeq" id="WP_146227201.1">
    <property type="nucleotide sequence ID" value="NZ_QJTI01000019.1"/>
</dbReference>
<comment type="caution">
    <text evidence="1">The sequence shown here is derived from an EMBL/GenBank/DDBJ whole genome shotgun (WGS) entry which is preliminary data.</text>
</comment>
<protein>
    <recommendedName>
        <fullName evidence="3">Helix-turn-helix protein</fullName>
    </recommendedName>
</protein>
<dbReference type="InterPro" id="IPR010982">
    <property type="entry name" value="Lambda_DNA-bd_dom_sf"/>
</dbReference>
<accession>A0A318TCW1</accession>
<dbReference type="EMBL" id="QJTI01000019">
    <property type="protein sequence ID" value="PYF01660.1"/>
    <property type="molecule type" value="Genomic_DNA"/>
</dbReference>
<reference evidence="1 2" key="1">
    <citation type="submission" date="2018-06" db="EMBL/GenBank/DDBJ databases">
        <title>Genomic Encyclopedia of Archaeal and Bacterial Type Strains, Phase II (KMG-II): from individual species to whole genera.</title>
        <authorList>
            <person name="Goeker M."/>
        </authorList>
    </citation>
    <scope>NUCLEOTIDE SEQUENCE [LARGE SCALE GENOMIC DNA]</scope>
    <source>
        <strain evidence="1 2">JCM 11668</strain>
    </source>
</reference>
<evidence type="ECO:0000313" key="1">
    <source>
        <dbReference type="EMBL" id="PYF01660.1"/>
    </source>
</evidence>
<organism evidence="1 2">
    <name type="scientific">Rhodopseudomonas faecalis</name>
    <dbReference type="NCBI Taxonomy" id="99655"/>
    <lineage>
        <taxon>Bacteria</taxon>
        <taxon>Pseudomonadati</taxon>
        <taxon>Pseudomonadota</taxon>
        <taxon>Alphaproteobacteria</taxon>
        <taxon>Hyphomicrobiales</taxon>
        <taxon>Nitrobacteraceae</taxon>
        <taxon>Rhodopseudomonas</taxon>
    </lineage>
</organism>
<dbReference type="Proteomes" id="UP000248148">
    <property type="component" value="Unassembled WGS sequence"/>
</dbReference>
<evidence type="ECO:0008006" key="3">
    <source>
        <dbReference type="Google" id="ProtNLM"/>
    </source>
</evidence>
<evidence type="ECO:0000313" key="2">
    <source>
        <dbReference type="Proteomes" id="UP000248148"/>
    </source>
</evidence>
<name>A0A318TCW1_9BRAD</name>
<proteinExistence type="predicted"/>